<dbReference type="EMBL" id="CAMXCT010002857">
    <property type="protein sequence ID" value="CAI4000892.1"/>
    <property type="molecule type" value="Genomic_DNA"/>
</dbReference>
<dbReference type="PANTHER" id="PTHR48016:SF56">
    <property type="entry name" value="MAPKK KINASE"/>
    <property type="match status" value="1"/>
</dbReference>
<proteinExistence type="inferred from homology"/>
<dbReference type="GO" id="GO:0004674">
    <property type="term" value="F:protein serine/threonine kinase activity"/>
    <property type="evidence" value="ECO:0007669"/>
    <property type="project" value="UniProtKB-KW"/>
</dbReference>
<reference evidence="10" key="2">
    <citation type="submission" date="2024-04" db="EMBL/GenBank/DDBJ databases">
        <authorList>
            <person name="Chen Y."/>
            <person name="Shah S."/>
            <person name="Dougan E. K."/>
            <person name="Thang M."/>
            <person name="Chan C."/>
        </authorList>
    </citation>
    <scope>NUCLEOTIDE SEQUENCE [LARGE SCALE GENOMIC DNA]</scope>
</reference>
<evidence type="ECO:0000259" key="8">
    <source>
        <dbReference type="PROSITE" id="PS50011"/>
    </source>
</evidence>
<evidence type="ECO:0000313" key="12">
    <source>
        <dbReference type="Proteomes" id="UP001152797"/>
    </source>
</evidence>
<dbReference type="EMBL" id="CAMXCT030002857">
    <property type="protein sequence ID" value="CAL4788204.1"/>
    <property type="molecule type" value="Genomic_DNA"/>
</dbReference>
<protein>
    <submittedName>
        <fullName evidence="11">Protein kinase domain-containing protein</fullName>
    </submittedName>
</protein>
<feature type="domain" description="Protein kinase" evidence="8">
    <location>
        <begin position="58"/>
        <end position="319"/>
    </location>
</feature>
<dbReference type="PROSITE" id="PS00107">
    <property type="entry name" value="PROTEIN_KINASE_ATP"/>
    <property type="match status" value="1"/>
</dbReference>
<dbReference type="PANTHER" id="PTHR48016">
    <property type="entry name" value="MAP KINASE KINASE KINASE SSK2-RELATED-RELATED"/>
    <property type="match status" value="1"/>
</dbReference>
<dbReference type="Proteomes" id="UP001152797">
    <property type="component" value="Unassembled WGS sequence"/>
</dbReference>
<dbReference type="AlphaFoldDB" id="A0A9P1CYB2"/>
<feature type="compositionally biased region" description="Low complexity" evidence="7">
    <location>
        <begin position="19"/>
        <end position="38"/>
    </location>
</feature>
<dbReference type="PROSITE" id="PS50011">
    <property type="entry name" value="PROTEIN_KINASE_DOM"/>
    <property type="match status" value="1"/>
</dbReference>
<comment type="caution">
    <text evidence="9">The sequence shown here is derived from an EMBL/GenBank/DDBJ whole genome shotgun (WGS) entry which is preliminary data.</text>
</comment>
<keyword evidence="6" id="KW-0723">Serine/threonine-protein kinase</keyword>
<dbReference type="InterPro" id="IPR017441">
    <property type="entry name" value="Protein_kinase_ATP_BS"/>
</dbReference>
<organism evidence="9">
    <name type="scientific">Cladocopium goreaui</name>
    <dbReference type="NCBI Taxonomy" id="2562237"/>
    <lineage>
        <taxon>Eukaryota</taxon>
        <taxon>Sar</taxon>
        <taxon>Alveolata</taxon>
        <taxon>Dinophyceae</taxon>
        <taxon>Suessiales</taxon>
        <taxon>Symbiodiniaceae</taxon>
        <taxon>Cladocopium</taxon>
    </lineage>
</organism>
<evidence type="ECO:0000256" key="1">
    <source>
        <dbReference type="ARBA" id="ARBA00022679"/>
    </source>
</evidence>
<evidence type="ECO:0000256" key="3">
    <source>
        <dbReference type="ARBA" id="ARBA00022777"/>
    </source>
</evidence>
<name>A0A9P1CYB2_9DINO</name>
<evidence type="ECO:0000256" key="2">
    <source>
        <dbReference type="ARBA" id="ARBA00022741"/>
    </source>
</evidence>
<accession>A0A9P1CYB2</accession>
<dbReference type="EMBL" id="CAMXCT020002857">
    <property type="protein sequence ID" value="CAL1154267.1"/>
    <property type="molecule type" value="Genomic_DNA"/>
</dbReference>
<keyword evidence="4 5" id="KW-0067">ATP-binding</keyword>
<evidence type="ECO:0000256" key="4">
    <source>
        <dbReference type="ARBA" id="ARBA00022840"/>
    </source>
</evidence>
<dbReference type="InterPro" id="IPR000719">
    <property type="entry name" value="Prot_kinase_dom"/>
</dbReference>
<keyword evidence="2 5" id="KW-0547">Nucleotide-binding</keyword>
<dbReference type="GO" id="GO:0005524">
    <property type="term" value="F:ATP binding"/>
    <property type="evidence" value="ECO:0007669"/>
    <property type="project" value="UniProtKB-UniRule"/>
</dbReference>
<evidence type="ECO:0000313" key="10">
    <source>
        <dbReference type="EMBL" id="CAL1154267.1"/>
    </source>
</evidence>
<keyword evidence="12" id="KW-1185">Reference proteome</keyword>
<evidence type="ECO:0000313" key="11">
    <source>
        <dbReference type="EMBL" id="CAL4788204.1"/>
    </source>
</evidence>
<gene>
    <name evidence="9" type="ORF">C1SCF055_LOCUS26978</name>
</gene>
<dbReference type="InterPro" id="IPR008271">
    <property type="entry name" value="Ser/Thr_kinase_AS"/>
</dbReference>
<dbReference type="OrthoDB" id="2914378at2759"/>
<feature type="binding site" evidence="5">
    <location>
        <position position="88"/>
    </location>
    <ligand>
        <name>ATP</name>
        <dbReference type="ChEBI" id="CHEBI:30616"/>
    </ligand>
</feature>
<evidence type="ECO:0000256" key="6">
    <source>
        <dbReference type="RuleBase" id="RU000304"/>
    </source>
</evidence>
<dbReference type="CDD" id="cd06606">
    <property type="entry name" value="STKc_MAPKKK"/>
    <property type="match status" value="1"/>
</dbReference>
<dbReference type="Pfam" id="PF00069">
    <property type="entry name" value="Pkinase"/>
    <property type="match status" value="1"/>
</dbReference>
<evidence type="ECO:0000313" key="9">
    <source>
        <dbReference type="EMBL" id="CAI4000892.1"/>
    </source>
</evidence>
<dbReference type="PROSITE" id="PS00108">
    <property type="entry name" value="PROTEIN_KINASE_ST"/>
    <property type="match status" value="1"/>
</dbReference>
<evidence type="ECO:0000256" key="5">
    <source>
        <dbReference type="PROSITE-ProRule" id="PRU10141"/>
    </source>
</evidence>
<comment type="similarity">
    <text evidence="6">Belongs to the protein kinase superfamily.</text>
</comment>
<dbReference type="Gene3D" id="1.10.510.10">
    <property type="entry name" value="Transferase(Phosphotransferase) domain 1"/>
    <property type="match status" value="1"/>
</dbReference>
<dbReference type="InterPro" id="IPR050538">
    <property type="entry name" value="MAP_kinase_kinase_kinase"/>
</dbReference>
<keyword evidence="1" id="KW-0808">Transferase</keyword>
<dbReference type="InterPro" id="IPR011009">
    <property type="entry name" value="Kinase-like_dom_sf"/>
</dbReference>
<sequence>MRVGRVDSPQSEGRSLKFPGSPLSSGPESLPEPGGPSSVHTPSTSASTPGAHLIIQNWRSGASIGHGSYGSVARALDVDNGFIFAVKKSTVTQSDEEDRKYLAKLREELDILRSLRHPNIICYLGHEYTGGTLYIFMELAEGGSLAKLLKEFGALEGALLRNTILGMLQGLVYLHTRNPVVVHRDIKSANVLLDLDFNVKLADFGCSKQVYDMSTSFHATGSFSWMAPEVILEKQGFGRKADIWSFGCTALESSTALPPWGKGAIDGMLSAVKLIGLSQQTPPIPESTLPSLKNLLQSCLQRAPDARPAASELLSHEYFMPPMKDKRRHHDSRVAWS</sequence>
<reference evidence="9" key="1">
    <citation type="submission" date="2022-10" db="EMBL/GenBank/DDBJ databases">
        <authorList>
            <person name="Chen Y."/>
            <person name="Dougan E. K."/>
            <person name="Chan C."/>
            <person name="Rhodes N."/>
            <person name="Thang M."/>
        </authorList>
    </citation>
    <scope>NUCLEOTIDE SEQUENCE</scope>
</reference>
<keyword evidence="3 11" id="KW-0418">Kinase</keyword>
<evidence type="ECO:0000256" key="7">
    <source>
        <dbReference type="SAM" id="MobiDB-lite"/>
    </source>
</evidence>
<dbReference type="SMART" id="SM00220">
    <property type="entry name" value="S_TKc"/>
    <property type="match status" value="1"/>
</dbReference>
<feature type="region of interest" description="Disordered" evidence="7">
    <location>
        <begin position="1"/>
        <end position="47"/>
    </location>
</feature>
<dbReference type="SUPFAM" id="SSF56112">
    <property type="entry name" value="Protein kinase-like (PK-like)"/>
    <property type="match status" value="1"/>
</dbReference>